<accession>A0A8H7Y2C3</accession>
<protein>
    <recommendedName>
        <fullName evidence="2">F-box domain-containing protein</fullName>
    </recommendedName>
</protein>
<reference evidence="1" key="1">
    <citation type="submission" date="2021-02" db="EMBL/GenBank/DDBJ databases">
        <title>Psilocybe cubensis genome.</title>
        <authorList>
            <person name="Mckernan K.J."/>
            <person name="Crawford S."/>
            <person name="Trippe A."/>
            <person name="Kane L.T."/>
            <person name="Mclaughlin S."/>
        </authorList>
    </citation>
    <scope>NUCLEOTIDE SEQUENCE [LARGE SCALE GENOMIC DNA]</scope>
    <source>
        <strain evidence="1">MGC-MH-2018</strain>
    </source>
</reference>
<comment type="caution">
    <text evidence="1">The sequence shown here is derived from an EMBL/GenBank/DDBJ whole genome shotgun (WGS) entry which is preliminary data.</text>
</comment>
<gene>
    <name evidence="1" type="ORF">JR316_006281</name>
</gene>
<proteinExistence type="predicted"/>
<evidence type="ECO:0008006" key="2">
    <source>
        <dbReference type="Google" id="ProtNLM"/>
    </source>
</evidence>
<sequence>MKIANSQQVPPNESDLGWFTLSSMNSIQSLPLPELPQDIIELIIDHVAILEPAAEARTSLQACSLVSRSFTYRARQQLWRNVVFPLYPGTTKAVPGSINKRANQFIHTLQQMQDKGFISDIHSFHLVFEDPPQTSFKLKSLQQRLLYRPITRLFKKSIIKSYDIFYVFEELKKRQLRHISIENKPKNRLILFWNHNPETSSLQMALLQLLASATLRTFTLSNITGLTSEIVIAAFFSKNLQEIMIHHSVVKHNGRFGESPNISKITGELANLTRLELTGGDYFEILYILVKQAEKLRIQQSPLFPQLQTLVLSVPGSEDIMFILCENILNFASNLQNIEFELHHAYFRDEFFSHDYIESFSHMDSLFTFRLRTIGPSTVKWVESSQQALINFLAIRNLGKYVTTIELHYHFSGCRTHTEGDSLGTFNQAKYWEAVDRILTSEVFIHLQLVKIWISIRYYPSMHNKTYPIPPEELDDFAEFRLPRINKASHIRLELNGEFILSREQAL</sequence>
<evidence type="ECO:0000313" key="1">
    <source>
        <dbReference type="EMBL" id="KAG5169724.1"/>
    </source>
</evidence>
<dbReference type="EMBL" id="JAFIQS010000005">
    <property type="protein sequence ID" value="KAG5169724.1"/>
    <property type="molecule type" value="Genomic_DNA"/>
</dbReference>
<name>A0A8H7Y2C3_PSICU</name>
<dbReference type="AlphaFoldDB" id="A0A8H7Y2C3"/>
<organism evidence="1">
    <name type="scientific">Psilocybe cubensis</name>
    <name type="common">Psychedelic mushroom</name>
    <name type="synonym">Stropharia cubensis</name>
    <dbReference type="NCBI Taxonomy" id="181762"/>
    <lineage>
        <taxon>Eukaryota</taxon>
        <taxon>Fungi</taxon>
        <taxon>Dikarya</taxon>
        <taxon>Basidiomycota</taxon>
        <taxon>Agaricomycotina</taxon>
        <taxon>Agaricomycetes</taxon>
        <taxon>Agaricomycetidae</taxon>
        <taxon>Agaricales</taxon>
        <taxon>Agaricineae</taxon>
        <taxon>Strophariaceae</taxon>
        <taxon>Psilocybe</taxon>
    </lineage>
</organism>